<protein>
    <submittedName>
        <fullName evidence="6">Pirin family protein</fullName>
    </submittedName>
</protein>
<accession>A0ABM6T2G0</accession>
<dbReference type="PANTHER" id="PTHR13903:SF8">
    <property type="entry name" value="PIRIN"/>
    <property type="match status" value="1"/>
</dbReference>
<dbReference type="Proteomes" id="UP000238413">
    <property type="component" value="Chromosome"/>
</dbReference>
<dbReference type="CDD" id="cd02247">
    <property type="entry name" value="cupin_pirin_C"/>
    <property type="match status" value="1"/>
</dbReference>
<evidence type="ECO:0000256" key="3">
    <source>
        <dbReference type="SAM" id="MobiDB-lite"/>
    </source>
</evidence>
<proteinExistence type="inferred from homology"/>
<evidence type="ECO:0000259" key="5">
    <source>
        <dbReference type="Pfam" id="PF05726"/>
    </source>
</evidence>
<gene>
    <name evidence="6" type="ORF">C4B68_39535</name>
</gene>
<keyword evidence="7" id="KW-1185">Reference proteome</keyword>
<reference evidence="6 7" key="1">
    <citation type="submission" date="2018-02" db="EMBL/GenBank/DDBJ databases">
        <title>Complete genome sequence of Streptomyces dengpaensis, the producer of angucyclines.</title>
        <authorList>
            <person name="Yumei L."/>
        </authorList>
    </citation>
    <scope>NUCLEOTIDE SEQUENCE [LARGE SCALE GENOMIC DNA]</scope>
    <source>
        <strain evidence="6 7">XZHG99</strain>
    </source>
</reference>
<dbReference type="InterPro" id="IPR003829">
    <property type="entry name" value="Pirin_N_dom"/>
</dbReference>
<dbReference type="RefSeq" id="WP_099506477.1">
    <property type="nucleotide sequence ID" value="NZ_CP026652.1"/>
</dbReference>
<dbReference type="Pfam" id="PF02678">
    <property type="entry name" value="Pirin"/>
    <property type="match status" value="1"/>
</dbReference>
<dbReference type="PANTHER" id="PTHR13903">
    <property type="entry name" value="PIRIN-RELATED"/>
    <property type="match status" value="1"/>
</dbReference>
<dbReference type="InterPro" id="IPR011051">
    <property type="entry name" value="RmlC_Cupin_sf"/>
</dbReference>
<sequence length="305" mass="32861">MNETQAEATVEILPPRDVPLGGPRAMNVRRTLPQRSRSLIGAWCFADYYGPDEIAVTGGMDVAPHPHIGLQTVSWLFKGEIEHRDSLGTLSMIRPGELNLMTGGHGICHSEVSTANTDVLHGVQLWVALPDQCRDTGPDFHHYVPQTTTLDGGDVKVFLGSLAGDTSPVTTFTPLLGAELRLDPGATVTLAVDPAFEHGLLVISGDVSLAGTRLSPSHLGYLPIGRDTLTVTNHSDAPAVAMLLGGPPSGEEILMWWNFVGRTQEDIEKAREDWMNGTRFGEVIGYPGDPLPAPELPRVPMKPRS</sequence>
<dbReference type="InterPro" id="IPR012093">
    <property type="entry name" value="Pirin"/>
</dbReference>
<evidence type="ECO:0000313" key="7">
    <source>
        <dbReference type="Proteomes" id="UP000238413"/>
    </source>
</evidence>
<feature type="domain" description="Pirin C-terminal" evidence="5">
    <location>
        <begin position="178"/>
        <end position="279"/>
    </location>
</feature>
<evidence type="ECO:0000256" key="2">
    <source>
        <dbReference type="RuleBase" id="RU003457"/>
    </source>
</evidence>
<dbReference type="Pfam" id="PF05726">
    <property type="entry name" value="Pirin_C"/>
    <property type="match status" value="1"/>
</dbReference>
<dbReference type="Gene3D" id="2.60.120.10">
    <property type="entry name" value="Jelly Rolls"/>
    <property type="match status" value="2"/>
</dbReference>
<dbReference type="EMBL" id="CP026652">
    <property type="protein sequence ID" value="AVH60833.1"/>
    <property type="molecule type" value="Genomic_DNA"/>
</dbReference>
<dbReference type="PIRSF" id="PIRSF006232">
    <property type="entry name" value="Pirin"/>
    <property type="match status" value="1"/>
</dbReference>
<name>A0ABM6T2G0_9ACTN</name>
<feature type="domain" description="Pirin N-terminal" evidence="4">
    <location>
        <begin position="27"/>
        <end position="127"/>
    </location>
</feature>
<organism evidence="6 7">
    <name type="scientific">Streptomyces dengpaensis</name>
    <dbReference type="NCBI Taxonomy" id="2049881"/>
    <lineage>
        <taxon>Bacteria</taxon>
        <taxon>Bacillati</taxon>
        <taxon>Actinomycetota</taxon>
        <taxon>Actinomycetes</taxon>
        <taxon>Kitasatosporales</taxon>
        <taxon>Streptomycetaceae</taxon>
        <taxon>Streptomyces</taxon>
    </lineage>
</organism>
<evidence type="ECO:0000256" key="1">
    <source>
        <dbReference type="ARBA" id="ARBA00008416"/>
    </source>
</evidence>
<comment type="similarity">
    <text evidence="1 2">Belongs to the pirin family.</text>
</comment>
<feature type="region of interest" description="Disordered" evidence="3">
    <location>
        <begin position="286"/>
        <end position="305"/>
    </location>
</feature>
<evidence type="ECO:0000259" key="4">
    <source>
        <dbReference type="Pfam" id="PF02678"/>
    </source>
</evidence>
<dbReference type="CDD" id="cd02909">
    <property type="entry name" value="cupin_pirin_N"/>
    <property type="match status" value="1"/>
</dbReference>
<dbReference type="SUPFAM" id="SSF51182">
    <property type="entry name" value="RmlC-like cupins"/>
    <property type="match status" value="1"/>
</dbReference>
<dbReference type="InterPro" id="IPR008778">
    <property type="entry name" value="Pirin_C_dom"/>
</dbReference>
<dbReference type="InterPro" id="IPR014710">
    <property type="entry name" value="RmlC-like_jellyroll"/>
</dbReference>
<evidence type="ECO:0000313" key="6">
    <source>
        <dbReference type="EMBL" id="AVH60833.1"/>
    </source>
</evidence>